<accession>A0A371IX69</accession>
<comment type="caution">
    <text evidence="2">The sequence shown here is derived from an EMBL/GenBank/DDBJ whole genome shotgun (WGS) entry which is preliminary data.</text>
</comment>
<dbReference type="EMBL" id="NOJY02000134">
    <property type="protein sequence ID" value="RDY25076.1"/>
    <property type="molecule type" value="Genomic_DNA"/>
</dbReference>
<dbReference type="RefSeq" id="WP_094368514.1">
    <property type="nucleotide sequence ID" value="NZ_NOJY02000134.1"/>
</dbReference>
<reference evidence="2 3" key="1">
    <citation type="journal article" date="2017" name="Genome Announc.">
        <title>Draft Genome Sequence of Romboutsia weinsteinii sp. nov. Strain CCRI-19649(T) Isolated from Surface Water.</title>
        <authorList>
            <person name="Maheux A.F."/>
            <person name="Boudreau D.K."/>
            <person name="Berube E."/>
            <person name="Boissinot M."/>
            <person name="Cantin P."/>
            <person name="Raymond F."/>
            <person name="Corbeil J."/>
            <person name="Omar R.F."/>
            <person name="Bergeron M.G."/>
        </authorList>
    </citation>
    <scope>NUCLEOTIDE SEQUENCE [LARGE SCALE GENOMIC DNA]</scope>
    <source>
        <strain evidence="2 3">CCRI-19649</strain>
    </source>
</reference>
<dbReference type="Pfam" id="PF18475">
    <property type="entry name" value="PIN7"/>
    <property type="match status" value="1"/>
</dbReference>
<dbReference type="AlphaFoldDB" id="A0A371IX69"/>
<feature type="domain" description="PIN-like" evidence="1">
    <location>
        <begin position="6"/>
        <end position="108"/>
    </location>
</feature>
<dbReference type="OrthoDB" id="1668984at2"/>
<dbReference type="InterPro" id="IPR041494">
    <property type="entry name" value="PIN7"/>
</dbReference>
<organism evidence="2 3">
    <name type="scientific">Romboutsia weinsteinii</name>
    <dbReference type="NCBI Taxonomy" id="2020949"/>
    <lineage>
        <taxon>Bacteria</taxon>
        <taxon>Bacillati</taxon>
        <taxon>Bacillota</taxon>
        <taxon>Clostridia</taxon>
        <taxon>Peptostreptococcales</taxon>
        <taxon>Peptostreptococcaceae</taxon>
        <taxon>Romboutsia</taxon>
    </lineage>
</organism>
<sequence length="202" mass="23161">MRRIFLVDTENVNIRALSGANLLTEDDLIILFVTERTNKYNFCDKNISILNSKAKFQKMNVISNGKNSLDFQLVSYLGLLIGSTKKDDCEYYIVSEDHGFYSSINLLTNCSNHRLDLIPNLRTVVDDIYNEDKELDLADEIIVELRSYGYTNKTVTKALIAIHLVETLEELEVNFFLQFGGNLKIFNICKPIISKYKDIEIA</sequence>
<evidence type="ECO:0000259" key="1">
    <source>
        <dbReference type="Pfam" id="PF18475"/>
    </source>
</evidence>
<dbReference type="Proteomes" id="UP000215694">
    <property type="component" value="Unassembled WGS sequence"/>
</dbReference>
<gene>
    <name evidence="2" type="ORF">CHL78_020110</name>
</gene>
<protein>
    <recommendedName>
        <fullName evidence="1">PIN-like domain-containing protein</fullName>
    </recommendedName>
</protein>
<keyword evidence="3" id="KW-1185">Reference proteome</keyword>
<evidence type="ECO:0000313" key="3">
    <source>
        <dbReference type="Proteomes" id="UP000215694"/>
    </source>
</evidence>
<evidence type="ECO:0000313" key="2">
    <source>
        <dbReference type="EMBL" id="RDY25076.1"/>
    </source>
</evidence>
<name>A0A371IX69_9FIRM</name>
<proteinExistence type="predicted"/>